<gene>
    <name evidence="10" type="ORF">SAMN05660477_01665</name>
</gene>
<reference evidence="10 11" key="1">
    <citation type="submission" date="2017-02" db="EMBL/GenBank/DDBJ databases">
        <authorList>
            <person name="Peterson S.W."/>
        </authorList>
    </citation>
    <scope>NUCLEOTIDE SEQUENCE [LARGE SCALE GENOMIC DNA]</scope>
    <source>
        <strain evidence="10 11">DSM 22323</strain>
    </source>
</reference>
<dbReference type="Pfam" id="PF02687">
    <property type="entry name" value="FtsX"/>
    <property type="match status" value="1"/>
</dbReference>
<dbReference type="EMBL" id="FUYZ01000004">
    <property type="protein sequence ID" value="SKB88248.1"/>
    <property type="molecule type" value="Genomic_DNA"/>
</dbReference>
<evidence type="ECO:0000259" key="9">
    <source>
        <dbReference type="Pfam" id="PF12704"/>
    </source>
</evidence>
<comment type="similarity">
    <text evidence="2">Belongs to the ABC-4 integral membrane protein family. LolC/E subfamily.</text>
</comment>
<evidence type="ECO:0000313" key="10">
    <source>
        <dbReference type="EMBL" id="SKB88248.1"/>
    </source>
</evidence>
<evidence type="ECO:0000259" key="8">
    <source>
        <dbReference type="Pfam" id="PF02687"/>
    </source>
</evidence>
<dbReference type="GO" id="GO:0098797">
    <property type="term" value="C:plasma membrane protein complex"/>
    <property type="evidence" value="ECO:0007669"/>
    <property type="project" value="TreeGrafter"/>
</dbReference>
<keyword evidence="10" id="KW-0449">Lipoprotein</keyword>
<accession>A0A1T5EWL1</accession>
<organism evidence="10 11">
    <name type="scientific">Soonwooa buanensis</name>
    <dbReference type="NCBI Taxonomy" id="619805"/>
    <lineage>
        <taxon>Bacteria</taxon>
        <taxon>Pseudomonadati</taxon>
        <taxon>Bacteroidota</taxon>
        <taxon>Flavobacteriia</taxon>
        <taxon>Flavobacteriales</taxon>
        <taxon>Weeksellaceae</taxon>
        <taxon>Chryseobacterium group</taxon>
        <taxon>Soonwooa</taxon>
    </lineage>
</organism>
<feature type="transmembrane region" description="Helical" evidence="7">
    <location>
        <begin position="21"/>
        <end position="50"/>
    </location>
</feature>
<keyword evidence="6 7" id="KW-0472">Membrane</keyword>
<feature type="domain" description="ABC3 transporter permease C-terminal" evidence="8">
    <location>
        <begin position="278"/>
        <end position="395"/>
    </location>
</feature>
<name>A0A1T5EWL1_9FLAO</name>
<dbReference type="InterPro" id="IPR051447">
    <property type="entry name" value="Lipoprotein-release_system"/>
</dbReference>
<dbReference type="PANTHER" id="PTHR30489:SF0">
    <property type="entry name" value="LIPOPROTEIN-RELEASING SYSTEM TRANSMEMBRANE PROTEIN LOLE"/>
    <property type="match status" value="1"/>
</dbReference>
<keyword evidence="11" id="KW-1185">Reference proteome</keyword>
<evidence type="ECO:0000313" key="11">
    <source>
        <dbReference type="Proteomes" id="UP000191112"/>
    </source>
</evidence>
<dbReference type="InterPro" id="IPR003838">
    <property type="entry name" value="ABC3_permease_C"/>
</dbReference>
<sequence length="396" mass="44247">MRNNPLYIASRYITAKKGSHAVTFITWLAAFAMMIAVASMFVIVSVFSALEDINSDMIANLHADLTIKSKNGKTLTNIKDINSLLKSNTNVESFSKIIEEKVYINYKDNGEIAYLRGVDSAYTLVNPINKTVLYGTYPSFEYSNEVLMEGQLDNRLAIPVNSSQDFATIYMPKAGKGIIQQEDDIFNRKEIYVTGIFPSNDQLNNYIIAPIELSQQLLNLPKDAAYQVVIKLKNPDLADQVKLSLLNQLKNTVEISTKSEENAAFWKMINTEKLMIYLIFSLVIFITTFNLAGAVIILQLDKAPQAKTLRSLGFTQKDLNTTYFNTGLLIVVIGVILGLVVGTILCFVQIQTNFFMAGENLPFPVKITLFNYAIVSAVGLSFGLLVAYIFSRKLKR</sequence>
<comment type="subcellular location">
    <subcellularLocation>
        <location evidence="1">Cell membrane</location>
        <topology evidence="1">Multi-pass membrane protein</topology>
    </subcellularLocation>
</comment>
<keyword evidence="3" id="KW-1003">Cell membrane</keyword>
<evidence type="ECO:0000256" key="6">
    <source>
        <dbReference type="ARBA" id="ARBA00023136"/>
    </source>
</evidence>
<evidence type="ECO:0000256" key="3">
    <source>
        <dbReference type="ARBA" id="ARBA00022475"/>
    </source>
</evidence>
<dbReference type="OrthoDB" id="1522724at2"/>
<evidence type="ECO:0000256" key="1">
    <source>
        <dbReference type="ARBA" id="ARBA00004651"/>
    </source>
</evidence>
<evidence type="ECO:0000256" key="7">
    <source>
        <dbReference type="SAM" id="Phobius"/>
    </source>
</evidence>
<dbReference type="AlphaFoldDB" id="A0A1T5EWL1"/>
<protein>
    <submittedName>
        <fullName evidence="10">Lipoprotein-releasing system permease protein</fullName>
    </submittedName>
</protein>
<evidence type="ECO:0000256" key="2">
    <source>
        <dbReference type="ARBA" id="ARBA00005236"/>
    </source>
</evidence>
<dbReference type="PANTHER" id="PTHR30489">
    <property type="entry name" value="LIPOPROTEIN-RELEASING SYSTEM TRANSMEMBRANE PROTEIN LOLE"/>
    <property type="match status" value="1"/>
</dbReference>
<dbReference type="STRING" id="619805.SAMN05660477_01665"/>
<feature type="transmembrane region" description="Helical" evidence="7">
    <location>
        <begin position="370"/>
        <end position="390"/>
    </location>
</feature>
<feature type="transmembrane region" description="Helical" evidence="7">
    <location>
        <begin position="321"/>
        <end position="350"/>
    </location>
</feature>
<feature type="domain" description="MacB-like periplasmic core" evidence="9">
    <location>
        <begin position="26"/>
        <end position="242"/>
    </location>
</feature>
<keyword evidence="5 7" id="KW-1133">Transmembrane helix</keyword>
<dbReference type="Proteomes" id="UP000191112">
    <property type="component" value="Unassembled WGS sequence"/>
</dbReference>
<evidence type="ECO:0000256" key="4">
    <source>
        <dbReference type="ARBA" id="ARBA00022692"/>
    </source>
</evidence>
<dbReference type="GO" id="GO:0044874">
    <property type="term" value="P:lipoprotein localization to outer membrane"/>
    <property type="evidence" value="ECO:0007669"/>
    <property type="project" value="TreeGrafter"/>
</dbReference>
<proteinExistence type="inferred from homology"/>
<dbReference type="RefSeq" id="WP_079666904.1">
    <property type="nucleotide sequence ID" value="NZ_FUYZ01000004.1"/>
</dbReference>
<dbReference type="Pfam" id="PF12704">
    <property type="entry name" value="MacB_PCD"/>
    <property type="match status" value="1"/>
</dbReference>
<feature type="transmembrane region" description="Helical" evidence="7">
    <location>
        <begin position="274"/>
        <end position="300"/>
    </location>
</feature>
<evidence type="ECO:0000256" key="5">
    <source>
        <dbReference type="ARBA" id="ARBA00022989"/>
    </source>
</evidence>
<keyword evidence="4 7" id="KW-0812">Transmembrane</keyword>
<dbReference type="InterPro" id="IPR025857">
    <property type="entry name" value="MacB_PCD"/>
</dbReference>